<evidence type="ECO:0000256" key="3">
    <source>
        <dbReference type="ARBA" id="ARBA00022989"/>
    </source>
</evidence>
<feature type="transmembrane region" description="Helical" evidence="5">
    <location>
        <begin position="97"/>
        <end position="125"/>
    </location>
</feature>
<accession>A0ABW0EI10</accession>
<evidence type="ECO:0000256" key="1">
    <source>
        <dbReference type="ARBA" id="ARBA00004651"/>
    </source>
</evidence>
<name>A0ABW0EI10_9PSEU</name>
<reference evidence="8" key="1">
    <citation type="journal article" date="2019" name="Int. J. Syst. Evol. Microbiol.">
        <title>The Global Catalogue of Microorganisms (GCM) 10K type strain sequencing project: providing services to taxonomists for standard genome sequencing and annotation.</title>
        <authorList>
            <consortium name="The Broad Institute Genomics Platform"/>
            <consortium name="The Broad Institute Genome Sequencing Center for Infectious Disease"/>
            <person name="Wu L."/>
            <person name="Ma J."/>
        </authorList>
    </citation>
    <scope>NUCLEOTIDE SEQUENCE [LARGE SCALE GENOMIC DNA]</scope>
    <source>
        <strain evidence="8">CCUG 59778</strain>
    </source>
</reference>
<comment type="caution">
    <text evidence="7">The sequence shown here is derived from an EMBL/GenBank/DDBJ whole genome shotgun (WGS) entry which is preliminary data.</text>
</comment>
<feature type="transmembrane region" description="Helical" evidence="5">
    <location>
        <begin position="272"/>
        <end position="289"/>
    </location>
</feature>
<feature type="domain" description="Major facilitator superfamily (MFS) profile" evidence="6">
    <location>
        <begin position="4"/>
        <end position="384"/>
    </location>
</feature>
<keyword evidence="2 5" id="KW-0812">Transmembrane</keyword>
<protein>
    <submittedName>
        <fullName evidence="7">MFS transporter</fullName>
    </submittedName>
</protein>
<feature type="transmembrane region" description="Helical" evidence="5">
    <location>
        <begin position="163"/>
        <end position="181"/>
    </location>
</feature>
<keyword evidence="4 5" id="KW-0472">Membrane</keyword>
<dbReference type="InterPro" id="IPR036259">
    <property type="entry name" value="MFS_trans_sf"/>
</dbReference>
<dbReference type="Gene3D" id="1.20.1250.20">
    <property type="entry name" value="MFS general substrate transporter like domains"/>
    <property type="match status" value="2"/>
</dbReference>
<feature type="transmembrane region" description="Helical" evidence="5">
    <location>
        <begin position="337"/>
        <end position="355"/>
    </location>
</feature>
<organism evidence="7 8">
    <name type="scientific">Actinokineospora guangxiensis</name>
    <dbReference type="NCBI Taxonomy" id="1490288"/>
    <lineage>
        <taxon>Bacteria</taxon>
        <taxon>Bacillati</taxon>
        <taxon>Actinomycetota</taxon>
        <taxon>Actinomycetes</taxon>
        <taxon>Pseudonocardiales</taxon>
        <taxon>Pseudonocardiaceae</taxon>
        <taxon>Actinokineospora</taxon>
    </lineage>
</organism>
<feature type="transmembrane region" description="Helical" evidence="5">
    <location>
        <begin position="237"/>
        <end position="260"/>
    </location>
</feature>
<feature type="transmembrane region" description="Helical" evidence="5">
    <location>
        <begin position="137"/>
        <end position="157"/>
    </location>
</feature>
<dbReference type="SUPFAM" id="SSF103473">
    <property type="entry name" value="MFS general substrate transporter"/>
    <property type="match status" value="1"/>
</dbReference>
<evidence type="ECO:0000256" key="2">
    <source>
        <dbReference type="ARBA" id="ARBA00022692"/>
    </source>
</evidence>
<evidence type="ECO:0000259" key="6">
    <source>
        <dbReference type="PROSITE" id="PS50850"/>
    </source>
</evidence>
<comment type="subcellular location">
    <subcellularLocation>
        <location evidence="1">Cell membrane</location>
        <topology evidence="1">Multi-pass membrane protein</topology>
    </subcellularLocation>
</comment>
<proteinExistence type="predicted"/>
<keyword evidence="8" id="KW-1185">Reference proteome</keyword>
<evidence type="ECO:0000256" key="4">
    <source>
        <dbReference type="ARBA" id="ARBA00023136"/>
    </source>
</evidence>
<feature type="transmembrane region" description="Helical" evidence="5">
    <location>
        <begin position="295"/>
        <end position="316"/>
    </location>
</feature>
<feature type="transmembrane region" description="Helical" evidence="5">
    <location>
        <begin position="72"/>
        <end position="91"/>
    </location>
</feature>
<feature type="transmembrane region" description="Helical" evidence="5">
    <location>
        <begin position="210"/>
        <end position="231"/>
    </location>
</feature>
<evidence type="ECO:0000313" key="7">
    <source>
        <dbReference type="EMBL" id="MFC5285735.1"/>
    </source>
</evidence>
<dbReference type="InterPro" id="IPR011701">
    <property type="entry name" value="MFS"/>
</dbReference>
<sequence>MRQRWVVLGVAVAAQAAMSALIYGPPFVLPQLQSGEGLSFAGASVLVVTPMLGMLVTMIFWGALADRFGERLVMTVGMLGSAAGGFAAVWAPGVLGMGAALTGAGLFAASISAAGGRAVLGWFGVAERGLAMGIRQTCTPLGVGIAALTMPSAAEAWGYREALLVPSALCLLTGLAVAVWLKNPRRGAAGEVAATGSPYRTARLWRVHGASALLVGPQFIASSFALAYLVVRQGWSAVAAGVLVAVVQAFGAVARVVAGVWSDRARSRMRPLRTIAALAAASMALWGIGDAVAQWLALAGLVAVLVVSVMDNGLGFTATAELAGPSWAGRAIGVQNTGQGVVGLAIVPLFALLATALPWPWALLAAALLPAAAALVVPVRGEVLGEPIGRSAPVPQLP</sequence>
<dbReference type="RefSeq" id="WP_378242952.1">
    <property type="nucleotide sequence ID" value="NZ_JBHSKF010000001.1"/>
</dbReference>
<dbReference type="PANTHER" id="PTHR23527">
    <property type="entry name" value="BLL3282 PROTEIN"/>
    <property type="match status" value="1"/>
</dbReference>
<evidence type="ECO:0000256" key="5">
    <source>
        <dbReference type="SAM" id="Phobius"/>
    </source>
</evidence>
<dbReference type="Proteomes" id="UP001596157">
    <property type="component" value="Unassembled WGS sequence"/>
</dbReference>
<keyword evidence="3 5" id="KW-1133">Transmembrane helix</keyword>
<dbReference type="Pfam" id="PF07690">
    <property type="entry name" value="MFS_1"/>
    <property type="match status" value="1"/>
</dbReference>
<dbReference type="InterPro" id="IPR052952">
    <property type="entry name" value="MFS-Transporter"/>
</dbReference>
<evidence type="ECO:0000313" key="8">
    <source>
        <dbReference type="Proteomes" id="UP001596157"/>
    </source>
</evidence>
<gene>
    <name evidence="7" type="ORF">ACFPM7_01610</name>
</gene>
<dbReference type="PROSITE" id="PS50850">
    <property type="entry name" value="MFS"/>
    <property type="match status" value="1"/>
</dbReference>
<dbReference type="InterPro" id="IPR020846">
    <property type="entry name" value="MFS_dom"/>
</dbReference>
<dbReference type="EMBL" id="JBHSKF010000001">
    <property type="protein sequence ID" value="MFC5285735.1"/>
    <property type="molecule type" value="Genomic_DNA"/>
</dbReference>
<dbReference type="PANTHER" id="PTHR23527:SF1">
    <property type="entry name" value="BLL3282 PROTEIN"/>
    <property type="match status" value="1"/>
</dbReference>
<feature type="transmembrane region" description="Helical" evidence="5">
    <location>
        <begin position="43"/>
        <end position="65"/>
    </location>
</feature>